<dbReference type="BioCyc" id="JESP1508404:G14D9-11191-MONOMER"/>
<protein>
    <submittedName>
        <fullName evidence="1">Uncharacterized protein</fullName>
    </submittedName>
</protein>
<proteinExistence type="predicted"/>
<gene>
    <name evidence="1" type="ORF">JMA_19360</name>
</gene>
<evidence type="ECO:0000313" key="2">
    <source>
        <dbReference type="Proteomes" id="UP000031449"/>
    </source>
</evidence>
<accession>A0A0B5ARR0</accession>
<organism evidence="1 2">
    <name type="scientific">Jeotgalibacillus malaysiensis</name>
    <dbReference type="NCBI Taxonomy" id="1508404"/>
    <lineage>
        <taxon>Bacteria</taxon>
        <taxon>Bacillati</taxon>
        <taxon>Bacillota</taxon>
        <taxon>Bacilli</taxon>
        <taxon>Bacillales</taxon>
        <taxon>Caryophanaceae</taxon>
        <taxon>Jeotgalibacillus</taxon>
    </lineage>
</organism>
<evidence type="ECO:0000313" key="1">
    <source>
        <dbReference type="EMBL" id="AJD91253.1"/>
    </source>
</evidence>
<sequence>MENEYHVCATCIYFKALRNEKGNMYYTCERLGYETKPHYRFNCWTPKEHVIKLMKKRRG</sequence>
<dbReference type="HOGENOM" id="CLU_2954347_0_0_9"/>
<dbReference type="EMBL" id="CP009416">
    <property type="protein sequence ID" value="AJD91253.1"/>
    <property type="molecule type" value="Genomic_DNA"/>
</dbReference>
<keyword evidence="2" id="KW-1185">Reference proteome</keyword>
<reference evidence="1 2" key="1">
    <citation type="submission" date="2014-08" db="EMBL/GenBank/DDBJ databases">
        <title>Complete genome of a marine bacteria Jeotgalibacillus malaysiensis.</title>
        <authorList>
            <person name="Yaakop A.S."/>
            <person name="Chan K.-G."/>
            <person name="Goh K.M."/>
        </authorList>
    </citation>
    <scope>NUCLEOTIDE SEQUENCE [LARGE SCALE GENOMIC DNA]</scope>
    <source>
        <strain evidence="1 2">D5</strain>
    </source>
</reference>
<dbReference type="KEGG" id="jeo:JMA_19360"/>
<dbReference type="Proteomes" id="UP000031449">
    <property type="component" value="Chromosome"/>
</dbReference>
<name>A0A0B5ARR0_9BACL</name>
<dbReference type="STRING" id="1508404.JMA_19360"/>
<dbReference type="AlphaFoldDB" id="A0A0B5ARR0"/>